<feature type="domain" description="Bacillithiol biosynthesis BshC C-terminal coiled-coil" evidence="4">
    <location>
        <begin position="382"/>
        <end position="539"/>
    </location>
</feature>
<dbReference type="EMBL" id="JARULN010000001">
    <property type="protein sequence ID" value="MDG5752502.1"/>
    <property type="molecule type" value="Genomic_DNA"/>
</dbReference>
<dbReference type="InterPro" id="IPR055399">
    <property type="entry name" value="CC_BshC"/>
</dbReference>
<comment type="caution">
    <text evidence="5">The sequence shown here is derived from an EMBL/GenBank/DDBJ whole genome shotgun (WGS) entry which is preliminary data.</text>
</comment>
<sequence length="539" mass="62778">MELYEIPVDVLGGAAGDYIKNKSTITSFFDYVPYGVEFTKRAKHLEERTYPREQLAAYFTRYNEELGAGARTIENIRAFREEDALVVVGGQQAGMLTGPLYTIHKIISLLQLAKEQEQQLGKRVVPVFWIAGEDHDMNEINHIYVTSKGKLKKSVLPQMYEKKASASQVELSQDMTLAWVESIFKTFRETKYTKELLELVKVCLHHSRTYTDFFGRLIMEIFKEEGLILMDSGAPELRRIEIPFFQTLIQKEMQIRTALKQTQQRIVESGYEPLITTKPEVCHLFLDIEGERWLLERRDDLFVCKDGEYAFTEVELLELLEKEPQRFSNNVVTRPLMQEYVLPTLAFVGGPGEIAYWAELQGVFHEVGWMMPPVVPRFMLSYLEGHIASDMIDLGLDVAELFSKKLGEAREAWLAAQVQEPVEETFAQVHEEIMRSHEVARELVERINPSLRSYAYKNQRKIEEQLQLLERMLRKNIEQKHDVSLNKFRRIELSLQPAGGLQERTWNVLYYLNEYGLDWIHHITQLSFTWDDTHKVIKL</sequence>
<dbReference type="Pfam" id="PF10079">
    <property type="entry name" value="Rossmann-like_BshC"/>
    <property type="match status" value="1"/>
</dbReference>
<accession>A0ABT6H1M7</accession>
<dbReference type="NCBIfam" id="TIGR03998">
    <property type="entry name" value="thiol_BshC"/>
    <property type="match status" value="1"/>
</dbReference>
<comment type="function">
    <text evidence="2">Involved in bacillithiol (BSH) biosynthesis. May catalyze the last step of the pathway, the addition of cysteine to glucosamine malate (GlcN-Mal) to generate BSH.</text>
</comment>
<organism evidence="5 6">
    <name type="scientific">Ectobacillus antri</name>
    <dbReference type="NCBI Taxonomy" id="2486280"/>
    <lineage>
        <taxon>Bacteria</taxon>
        <taxon>Bacillati</taxon>
        <taxon>Bacillota</taxon>
        <taxon>Bacilli</taxon>
        <taxon>Bacillales</taxon>
        <taxon>Bacillaceae</taxon>
        <taxon>Ectobacillus</taxon>
    </lineage>
</organism>
<proteinExistence type="inferred from homology"/>
<protein>
    <recommendedName>
        <fullName evidence="2">Putative cysteine ligase BshC</fullName>
        <ecNumber evidence="2">6.-.-.-</ecNumber>
    </recommendedName>
</protein>
<dbReference type="PIRSF" id="PIRSF012535">
    <property type="entry name" value="UCP012535"/>
    <property type="match status" value="1"/>
</dbReference>
<keyword evidence="1 2" id="KW-0436">Ligase</keyword>
<comment type="similarity">
    <text evidence="2">Belongs to the BshC family.</text>
</comment>
<evidence type="ECO:0000259" key="4">
    <source>
        <dbReference type="Pfam" id="PF24850"/>
    </source>
</evidence>
<dbReference type="RefSeq" id="WP_124563576.1">
    <property type="nucleotide sequence ID" value="NZ_JARRRY010000001.1"/>
</dbReference>
<evidence type="ECO:0000259" key="3">
    <source>
        <dbReference type="Pfam" id="PF10079"/>
    </source>
</evidence>
<evidence type="ECO:0000256" key="1">
    <source>
        <dbReference type="ARBA" id="ARBA00022598"/>
    </source>
</evidence>
<dbReference type="EC" id="6.-.-.-" evidence="2"/>
<feature type="domain" description="Bacillithiol biosynthesis BshC N-terminal Rossmann-like" evidence="3">
    <location>
        <begin position="1"/>
        <end position="377"/>
    </location>
</feature>
<dbReference type="HAMAP" id="MF_01867">
    <property type="entry name" value="BshC"/>
    <property type="match status" value="1"/>
</dbReference>
<reference evidence="5 6" key="1">
    <citation type="submission" date="2023-04" db="EMBL/GenBank/DDBJ databases">
        <title>Ectobacillus antri isolated from activated sludge.</title>
        <authorList>
            <person name="Yan P."/>
            <person name="Liu X."/>
        </authorList>
    </citation>
    <scope>NUCLEOTIDE SEQUENCE [LARGE SCALE GENOMIC DNA]</scope>
    <source>
        <strain evidence="5 6">C18H</strain>
    </source>
</reference>
<name>A0ABT6H1M7_9BACI</name>
<gene>
    <name evidence="2 5" type="primary">bshC</name>
    <name evidence="5" type="ORF">P6P90_00615</name>
</gene>
<dbReference type="InterPro" id="IPR055398">
    <property type="entry name" value="Rossmann-like_BshC"/>
</dbReference>
<keyword evidence="6" id="KW-1185">Reference proteome</keyword>
<evidence type="ECO:0000313" key="5">
    <source>
        <dbReference type="EMBL" id="MDG5752502.1"/>
    </source>
</evidence>
<evidence type="ECO:0000313" key="6">
    <source>
        <dbReference type="Proteomes" id="UP001218246"/>
    </source>
</evidence>
<dbReference type="Pfam" id="PF24850">
    <property type="entry name" value="CC_BshC"/>
    <property type="match status" value="1"/>
</dbReference>
<dbReference type="Proteomes" id="UP001218246">
    <property type="component" value="Unassembled WGS sequence"/>
</dbReference>
<dbReference type="InterPro" id="IPR011199">
    <property type="entry name" value="Bacillithiol_biosynth_BshC"/>
</dbReference>
<evidence type="ECO:0000256" key="2">
    <source>
        <dbReference type="HAMAP-Rule" id="MF_01867"/>
    </source>
</evidence>